<feature type="non-terminal residue" evidence="10">
    <location>
        <position position="1"/>
    </location>
</feature>
<dbReference type="InterPro" id="IPR051089">
    <property type="entry name" value="prtT"/>
</dbReference>
<dbReference type="GO" id="GO:0001228">
    <property type="term" value="F:DNA-binding transcription activator activity, RNA polymerase II-specific"/>
    <property type="evidence" value="ECO:0007669"/>
    <property type="project" value="EnsemblFungi"/>
</dbReference>
<dbReference type="GO" id="GO:2001278">
    <property type="term" value="P:positive regulation of L-leucine biosynthetic process"/>
    <property type="evidence" value="ECO:0007669"/>
    <property type="project" value="EnsemblFungi"/>
</dbReference>
<feature type="region of interest" description="Disordered" evidence="8">
    <location>
        <begin position="668"/>
        <end position="716"/>
    </location>
</feature>
<comment type="subcellular location">
    <subcellularLocation>
        <location evidence="1">Nucleus</location>
    </subcellularLocation>
</comment>
<feature type="non-terminal residue" evidence="10">
    <location>
        <position position="716"/>
    </location>
</feature>
<dbReference type="CDD" id="cd00067">
    <property type="entry name" value="GAL4"/>
    <property type="match status" value="1"/>
</dbReference>
<dbReference type="PROSITE" id="PS00463">
    <property type="entry name" value="ZN2_CY6_FUNGAL_1"/>
    <property type="match status" value="1"/>
</dbReference>
<dbReference type="SUPFAM" id="SSF57701">
    <property type="entry name" value="Zn2/Cys6 DNA-binding domain"/>
    <property type="match status" value="1"/>
</dbReference>
<keyword evidence="2" id="KW-0479">Metal-binding</keyword>
<dbReference type="PANTHER" id="PTHR31845:SF21">
    <property type="entry name" value="REGULATORY PROTEIN LEU3"/>
    <property type="match status" value="1"/>
</dbReference>
<evidence type="ECO:0000256" key="4">
    <source>
        <dbReference type="ARBA" id="ARBA00023015"/>
    </source>
</evidence>
<evidence type="ECO:0000313" key="10">
    <source>
        <dbReference type="EMBL" id="ODQ78782.1"/>
    </source>
</evidence>
<gene>
    <name evidence="10" type="ORF">BABINDRAFT_26627</name>
</gene>
<reference evidence="11" key="1">
    <citation type="submission" date="2016-05" db="EMBL/GenBank/DDBJ databases">
        <title>Comparative genomics of biotechnologically important yeasts.</title>
        <authorList>
            <consortium name="DOE Joint Genome Institute"/>
            <person name="Riley R."/>
            <person name="Haridas S."/>
            <person name="Wolfe K.H."/>
            <person name="Lopes M.R."/>
            <person name="Hittinger C.T."/>
            <person name="Goker M."/>
            <person name="Salamov A."/>
            <person name="Wisecaver J."/>
            <person name="Long T.M."/>
            <person name="Aerts A.L."/>
            <person name="Barry K."/>
            <person name="Choi C."/>
            <person name="Clum A."/>
            <person name="Coughlan A.Y."/>
            <person name="Deshpande S."/>
            <person name="Douglass A.P."/>
            <person name="Hanson S.J."/>
            <person name="Klenk H.-P."/>
            <person name="Labutti K."/>
            <person name="Lapidus A."/>
            <person name="Lindquist E."/>
            <person name="Lipzen A."/>
            <person name="Meier-Kolthoff J.P."/>
            <person name="Ohm R.A."/>
            <person name="Otillar R.P."/>
            <person name="Pangilinan J."/>
            <person name="Peng Y."/>
            <person name="Rokas A."/>
            <person name="Rosa C.A."/>
            <person name="Scheuner C."/>
            <person name="Sibirny A.A."/>
            <person name="Slot J.C."/>
            <person name="Stielow J.B."/>
            <person name="Sun H."/>
            <person name="Kurtzman C.P."/>
            <person name="Blackwell M."/>
            <person name="Grigoriev I.V."/>
            <person name="Jeffries T.W."/>
        </authorList>
    </citation>
    <scope>NUCLEOTIDE SEQUENCE [LARGE SCALE GENOMIC DNA]</scope>
    <source>
        <strain evidence="11">NRRL Y-12698</strain>
    </source>
</reference>
<keyword evidence="6" id="KW-0804">Transcription</keyword>
<dbReference type="SMART" id="SM00066">
    <property type="entry name" value="GAL4"/>
    <property type="match status" value="1"/>
</dbReference>
<dbReference type="GO" id="GO:0000976">
    <property type="term" value="F:transcription cis-regulatory region binding"/>
    <property type="evidence" value="ECO:0007669"/>
    <property type="project" value="TreeGrafter"/>
</dbReference>
<dbReference type="GO" id="GO:0001227">
    <property type="term" value="F:DNA-binding transcription repressor activity, RNA polymerase II-specific"/>
    <property type="evidence" value="ECO:0007669"/>
    <property type="project" value="EnsemblFungi"/>
</dbReference>
<dbReference type="InterPro" id="IPR001138">
    <property type="entry name" value="Zn2Cys6_DnaBD"/>
</dbReference>
<feature type="domain" description="Zn(2)-C6 fungal-type" evidence="9">
    <location>
        <begin position="20"/>
        <end position="53"/>
    </location>
</feature>
<dbReference type="STRING" id="984486.A0A1E3QNW9"/>
<keyword evidence="4" id="KW-0805">Transcription regulation</keyword>
<dbReference type="EMBL" id="KV454434">
    <property type="protein sequence ID" value="ODQ78782.1"/>
    <property type="molecule type" value="Genomic_DNA"/>
</dbReference>
<accession>A0A1E3QNW9</accession>
<keyword evidence="5" id="KW-0238">DNA-binding</keyword>
<evidence type="ECO:0000256" key="8">
    <source>
        <dbReference type="SAM" id="MobiDB-lite"/>
    </source>
</evidence>
<evidence type="ECO:0000256" key="3">
    <source>
        <dbReference type="ARBA" id="ARBA00022833"/>
    </source>
</evidence>
<proteinExistence type="predicted"/>
<keyword evidence="11" id="KW-1185">Reference proteome</keyword>
<dbReference type="GO" id="GO:0008270">
    <property type="term" value="F:zinc ion binding"/>
    <property type="evidence" value="ECO:0007669"/>
    <property type="project" value="InterPro"/>
</dbReference>
<name>A0A1E3QNW9_9ASCO</name>
<evidence type="ECO:0000256" key="7">
    <source>
        <dbReference type="ARBA" id="ARBA00023242"/>
    </source>
</evidence>
<evidence type="ECO:0000256" key="1">
    <source>
        <dbReference type="ARBA" id="ARBA00004123"/>
    </source>
</evidence>
<evidence type="ECO:0000259" key="9">
    <source>
        <dbReference type="PROSITE" id="PS50048"/>
    </source>
</evidence>
<keyword evidence="3" id="KW-0862">Zinc</keyword>
<dbReference type="PROSITE" id="PS50048">
    <property type="entry name" value="ZN2_CY6_FUNGAL_2"/>
    <property type="match status" value="1"/>
</dbReference>
<dbReference type="OrthoDB" id="2341546at2759"/>
<evidence type="ECO:0000256" key="5">
    <source>
        <dbReference type="ARBA" id="ARBA00023125"/>
    </source>
</evidence>
<keyword evidence="7" id="KW-0539">Nucleus</keyword>
<dbReference type="PANTHER" id="PTHR31845">
    <property type="entry name" value="FINGER DOMAIN PROTEIN, PUTATIVE-RELATED"/>
    <property type="match status" value="1"/>
</dbReference>
<dbReference type="Pfam" id="PF00172">
    <property type="entry name" value="Zn_clus"/>
    <property type="match status" value="1"/>
</dbReference>
<organism evidence="10 11">
    <name type="scientific">Babjeviella inositovora NRRL Y-12698</name>
    <dbReference type="NCBI Taxonomy" id="984486"/>
    <lineage>
        <taxon>Eukaryota</taxon>
        <taxon>Fungi</taxon>
        <taxon>Dikarya</taxon>
        <taxon>Ascomycota</taxon>
        <taxon>Saccharomycotina</taxon>
        <taxon>Pichiomycetes</taxon>
        <taxon>Serinales incertae sedis</taxon>
        <taxon>Babjeviella</taxon>
    </lineage>
</organism>
<dbReference type="GO" id="GO:0005634">
    <property type="term" value="C:nucleus"/>
    <property type="evidence" value="ECO:0007669"/>
    <property type="project" value="UniProtKB-SubCell"/>
</dbReference>
<dbReference type="FunFam" id="4.10.240.10:FF:000003">
    <property type="entry name" value="C6 transcription factor (Leu3)"/>
    <property type="match status" value="1"/>
</dbReference>
<dbReference type="Gene3D" id="4.10.240.10">
    <property type="entry name" value="Zn(2)-C6 fungal-type DNA-binding domain"/>
    <property type="match status" value="1"/>
</dbReference>
<dbReference type="AlphaFoldDB" id="A0A1E3QNW9"/>
<evidence type="ECO:0000256" key="6">
    <source>
        <dbReference type="ARBA" id="ARBA00023163"/>
    </source>
</evidence>
<dbReference type="GeneID" id="30149236"/>
<dbReference type="CDD" id="cd12148">
    <property type="entry name" value="fungal_TF_MHR"/>
    <property type="match status" value="1"/>
</dbReference>
<sequence length="716" mass="78611">QSSPSVRDDDDDKQKNKRMACVECRQQKSKCDAHEQTPRPCTRCQKRGLPCTLKSDYKRTYKRARIAQMEKEFQELRKTLTEAGAANLLQSLASPGNTNNNGGGFNVGYSANGTSNGSFNQGTPNTTHIHSIPLVPGQIPIGLGPVQDHRGGFQNLPSLALAADMTSRPAVAGPRLVHPAPSSSSYTIPVYDLPDELLACEAKTIGDVSLSPSQIAGLFREYVNNYHPILPVVDVYKGPARTYRLCPALFWTVMLTGLRRYAAPDSPALLMKLVPVLKSVLAEITISPITRYNPSEMDEPILNDSLVYSVQAFLLWTFWPPLTSSLSADTSWTTVGTAVFNAIRLGIHHPSGNSGNSYDSVVSGKSTPSLLSGENLQTWISCNIVSQIIATAFGFPAFVSFDTSVLHTAKHPLPESLKQMMEIAHMEDQVAKTLNSERTDTLGILDPAERLPLLHVLGKQFDELEERPKPDLAGTGSRLDAYRKFQLLAGRVHLLSYYFLDTARISQFELDRGLVRAYNAALALIQHCLLAQQHTKRFVKYLPAVYILTIWQAACVIAKLSHSPLSDVLDLGSGKEMFLAAVRLALRASILKHDLAYRSSGIMRNMWQLFGLMNARNLMSTGLTINGKMSASIFFDCLLILRQQVSMTKGRTSTSVALISDEFNSSSDEEAVNDAGQPVSSRKHSVSSSGSSTKRLRPENDARKIILTVPLDPQPI</sequence>
<dbReference type="RefSeq" id="XP_018984110.1">
    <property type="nucleotide sequence ID" value="XM_019131383.1"/>
</dbReference>
<dbReference type="Proteomes" id="UP000094336">
    <property type="component" value="Unassembled WGS sequence"/>
</dbReference>
<protein>
    <recommendedName>
        <fullName evidence="9">Zn(2)-C6 fungal-type domain-containing protein</fullName>
    </recommendedName>
</protein>
<dbReference type="InterPro" id="IPR036864">
    <property type="entry name" value="Zn2-C6_fun-type_DNA-bd_sf"/>
</dbReference>
<evidence type="ECO:0000313" key="11">
    <source>
        <dbReference type="Proteomes" id="UP000094336"/>
    </source>
</evidence>
<evidence type="ECO:0000256" key="2">
    <source>
        <dbReference type="ARBA" id="ARBA00022723"/>
    </source>
</evidence>